<dbReference type="OrthoDB" id="2387236at2759"/>
<dbReference type="Proteomes" id="UP000265703">
    <property type="component" value="Unassembled WGS sequence"/>
</dbReference>
<proteinExistence type="predicted"/>
<name>A0A397SD92_9GLOM</name>
<gene>
    <name evidence="1" type="ORF">C1645_835001</name>
</gene>
<reference evidence="1 2" key="1">
    <citation type="submission" date="2018-06" db="EMBL/GenBank/DDBJ databases">
        <title>Comparative genomics reveals the genomic features of Rhizophagus irregularis, R. cerebriforme, R. diaphanum and Gigaspora rosea, and their symbiotic lifestyle signature.</title>
        <authorList>
            <person name="Morin E."/>
            <person name="San Clemente H."/>
            <person name="Chen E.C.H."/>
            <person name="De La Providencia I."/>
            <person name="Hainaut M."/>
            <person name="Kuo A."/>
            <person name="Kohler A."/>
            <person name="Murat C."/>
            <person name="Tang N."/>
            <person name="Roy S."/>
            <person name="Loubradou J."/>
            <person name="Henrissat B."/>
            <person name="Grigoriev I.V."/>
            <person name="Corradi N."/>
            <person name="Roux C."/>
            <person name="Martin F.M."/>
        </authorList>
    </citation>
    <scope>NUCLEOTIDE SEQUENCE [LARGE SCALE GENOMIC DNA]</scope>
    <source>
        <strain evidence="1 2">DAOM 227022</strain>
    </source>
</reference>
<comment type="caution">
    <text evidence="1">The sequence shown here is derived from an EMBL/GenBank/DDBJ whole genome shotgun (WGS) entry which is preliminary data.</text>
</comment>
<accession>A0A397SD92</accession>
<keyword evidence="2" id="KW-1185">Reference proteome</keyword>
<organism evidence="1 2">
    <name type="scientific">Glomus cerebriforme</name>
    <dbReference type="NCBI Taxonomy" id="658196"/>
    <lineage>
        <taxon>Eukaryota</taxon>
        <taxon>Fungi</taxon>
        <taxon>Fungi incertae sedis</taxon>
        <taxon>Mucoromycota</taxon>
        <taxon>Glomeromycotina</taxon>
        <taxon>Glomeromycetes</taxon>
        <taxon>Glomerales</taxon>
        <taxon>Glomeraceae</taxon>
        <taxon>Glomus</taxon>
    </lineage>
</organism>
<dbReference type="EMBL" id="QKYT01000642">
    <property type="protein sequence ID" value="RIA82676.1"/>
    <property type="molecule type" value="Genomic_DNA"/>
</dbReference>
<protein>
    <submittedName>
        <fullName evidence="1">Uncharacterized protein</fullName>
    </submittedName>
</protein>
<dbReference type="AlphaFoldDB" id="A0A397SD92"/>
<evidence type="ECO:0000313" key="1">
    <source>
        <dbReference type="EMBL" id="RIA82676.1"/>
    </source>
</evidence>
<sequence length="236" mass="26826">MFGITFLCFLQGVEEPFLVAVDETDTINHLKEDILTRRRGIICENELGGEQRITSIGEARNEYIQVFMGNPGSVIIPPTLTKQVKETDNKIQGLENKIQGLANIIQSVASIDGAGVEMDYYLEEICKLGVIKVGDELHIDKNYNHHDQAKIPKSVKIGCRVIGIDNGIFTVALIGYDEERKIIISLVLLEIWLLNKFNLDKQYRPKYYGRPDENIDIIRNGEDMGNVKDRYKELKK</sequence>
<evidence type="ECO:0000313" key="2">
    <source>
        <dbReference type="Proteomes" id="UP000265703"/>
    </source>
</evidence>